<keyword evidence="9" id="KW-1185">Reference proteome</keyword>
<dbReference type="InterPro" id="IPR004776">
    <property type="entry name" value="Mem_transp_PIN-like"/>
</dbReference>
<evidence type="ECO:0000256" key="6">
    <source>
        <dbReference type="ARBA" id="ARBA00023136"/>
    </source>
</evidence>
<feature type="transmembrane region" description="Helical" evidence="7">
    <location>
        <begin position="164"/>
        <end position="181"/>
    </location>
</feature>
<dbReference type="EMBL" id="CAIZ01000131">
    <property type="protein sequence ID" value="CCH70581.1"/>
    <property type="molecule type" value="Genomic_DNA"/>
</dbReference>
<keyword evidence="3" id="KW-1003">Cell membrane</keyword>
<comment type="subcellular location">
    <subcellularLocation>
        <location evidence="1">Membrane</location>
        <topology evidence="1">Multi-pass membrane protein</topology>
    </subcellularLocation>
</comment>
<dbReference type="GO" id="GO:0016020">
    <property type="term" value="C:membrane"/>
    <property type="evidence" value="ECO:0007669"/>
    <property type="project" value="UniProtKB-SubCell"/>
</dbReference>
<dbReference type="HOGENOM" id="CLU_056175_2_2_11"/>
<dbReference type="Proteomes" id="UP000013167">
    <property type="component" value="Unassembled WGS sequence"/>
</dbReference>
<evidence type="ECO:0000256" key="4">
    <source>
        <dbReference type="ARBA" id="ARBA00022692"/>
    </source>
</evidence>
<evidence type="ECO:0000313" key="9">
    <source>
        <dbReference type="Proteomes" id="UP000013167"/>
    </source>
</evidence>
<accession>N0E421</accession>
<comment type="caution">
    <text evidence="8">The sequence shown here is derived from an EMBL/GenBank/DDBJ whole genome shotgun (WGS) entry which is preliminary data.</text>
</comment>
<dbReference type="eggNOG" id="COG0679">
    <property type="taxonomic scope" value="Bacteria"/>
</dbReference>
<evidence type="ECO:0000256" key="7">
    <source>
        <dbReference type="SAM" id="Phobius"/>
    </source>
</evidence>
<keyword evidence="4 7" id="KW-0812">Transmembrane</keyword>
<keyword evidence="2" id="KW-0813">Transport</keyword>
<dbReference type="PANTHER" id="PTHR36838">
    <property type="entry name" value="AUXIN EFFLUX CARRIER FAMILY PROTEIN"/>
    <property type="match status" value="1"/>
</dbReference>
<dbReference type="OrthoDB" id="5405318at2"/>
<evidence type="ECO:0000256" key="1">
    <source>
        <dbReference type="ARBA" id="ARBA00004141"/>
    </source>
</evidence>
<feature type="transmembrane region" description="Helical" evidence="7">
    <location>
        <begin position="225"/>
        <end position="248"/>
    </location>
</feature>
<reference evidence="8 9" key="1">
    <citation type="journal article" date="2013" name="ISME J.">
        <title>A metabolic model for members of the genus Tetrasphaera involved in enhanced biological phosphorus removal.</title>
        <authorList>
            <person name="Kristiansen R."/>
            <person name="Nguyen H.T.T."/>
            <person name="Saunders A.M."/>
            <person name="Nielsen J.L."/>
            <person name="Wimmer R."/>
            <person name="Le V.Q."/>
            <person name="McIlroy S.J."/>
            <person name="Petrovski S."/>
            <person name="Seviour R.J."/>
            <person name="Calteau A."/>
            <person name="Nielsen K.L."/>
            <person name="Nielsen P.H."/>
        </authorList>
    </citation>
    <scope>NUCLEOTIDE SEQUENCE [LARGE SCALE GENOMIC DNA]</scope>
    <source>
        <strain evidence="8 9">Lp2</strain>
    </source>
</reference>
<feature type="transmembrane region" description="Helical" evidence="7">
    <location>
        <begin position="6"/>
        <end position="27"/>
    </location>
</feature>
<feature type="transmembrane region" description="Helical" evidence="7">
    <location>
        <begin position="34"/>
        <end position="54"/>
    </location>
</feature>
<feature type="transmembrane region" description="Helical" evidence="7">
    <location>
        <begin position="287"/>
        <end position="307"/>
    </location>
</feature>
<proteinExistence type="predicted"/>
<dbReference type="PANTHER" id="PTHR36838:SF3">
    <property type="entry name" value="TRANSPORTER AUXIN EFFLUX CARRIER EC FAMILY"/>
    <property type="match status" value="1"/>
</dbReference>
<evidence type="ECO:0000313" key="8">
    <source>
        <dbReference type="EMBL" id="CCH70581.1"/>
    </source>
</evidence>
<dbReference type="AlphaFoldDB" id="N0E421"/>
<feature type="transmembrane region" description="Helical" evidence="7">
    <location>
        <begin position="193"/>
        <end position="213"/>
    </location>
</feature>
<dbReference type="GO" id="GO:0055085">
    <property type="term" value="P:transmembrane transport"/>
    <property type="evidence" value="ECO:0007669"/>
    <property type="project" value="InterPro"/>
</dbReference>
<organism evidence="8 9">
    <name type="scientific">Phycicoccus elongatus Lp2</name>
    <dbReference type="NCBI Taxonomy" id="1193181"/>
    <lineage>
        <taxon>Bacteria</taxon>
        <taxon>Bacillati</taxon>
        <taxon>Actinomycetota</taxon>
        <taxon>Actinomycetes</taxon>
        <taxon>Micrococcales</taxon>
        <taxon>Intrasporangiaceae</taxon>
        <taxon>Phycicoccus</taxon>
    </lineage>
</organism>
<feature type="transmembrane region" description="Helical" evidence="7">
    <location>
        <begin position="94"/>
        <end position="117"/>
    </location>
</feature>
<dbReference type="STRING" id="1193181.BN10_600009"/>
<sequence>MLDVLSGFATIAIVIAVGALVAHIGLVDASAQVLLSRIAFFVASPALLLTTIAATDVSHVLSGNLVATAAGAAVPALTYAVVGHRVWRRRPGELVIGSLASSYVNSGNLGIPVAAYALGSASFVAPTLLLQLLVLQPVALALLDSDRFGRRPRARDLLVRPFTNPLTIGTLLGLGLAVTGWSLPTPVLRPIELIGAMAVPGMLLAYGIALRLGTGLGGDIPAGELALTTVLKMIVQPLVAWAVAAGLLGVQGHALLAVVVCSALPTAQNIFVHATRYDRATTLARDTILLTTIGSVPVILLVTVLLGH</sequence>
<gene>
    <name evidence="8" type="ORF">BN10_600009</name>
</gene>
<feature type="transmembrane region" description="Helical" evidence="7">
    <location>
        <begin position="254"/>
        <end position="275"/>
    </location>
</feature>
<dbReference type="Pfam" id="PF03547">
    <property type="entry name" value="Mem_trans"/>
    <property type="match status" value="1"/>
</dbReference>
<evidence type="ECO:0000256" key="2">
    <source>
        <dbReference type="ARBA" id="ARBA00022448"/>
    </source>
</evidence>
<protein>
    <submittedName>
        <fullName evidence="8">Putative transport integral membrane protein</fullName>
    </submittedName>
</protein>
<feature type="transmembrane region" description="Helical" evidence="7">
    <location>
        <begin position="123"/>
        <end position="143"/>
    </location>
</feature>
<keyword evidence="6 7" id="KW-0472">Membrane</keyword>
<evidence type="ECO:0000256" key="5">
    <source>
        <dbReference type="ARBA" id="ARBA00022989"/>
    </source>
</evidence>
<feature type="transmembrane region" description="Helical" evidence="7">
    <location>
        <begin position="60"/>
        <end position="82"/>
    </location>
</feature>
<name>N0E421_9MICO</name>
<keyword evidence="5 7" id="KW-1133">Transmembrane helix</keyword>
<evidence type="ECO:0000256" key="3">
    <source>
        <dbReference type="ARBA" id="ARBA00022475"/>
    </source>
</evidence>